<evidence type="ECO:0000313" key="6">
    <source>
        <dbReference type="RefSeq" id="XP_022330245.1"/>
    </source>
</evidence>
<feature type="compositionally biased region" description="Low complexity" evidence="2">
    <location>
        <begin position="361"/>
        <end position="372"/>
    </location>
</feature>
<keyword evidence="3" id="KW-0732">Signal</keyword>
<dbReference type="AlphaFoldDB" id="A0A8B8DQZ7"/>
<keyword evidence="1" id="KW-1015">Disulfide bond</keyword>
<dbReference type="GO" id="GO:0005615">
    <property type="term" value="C:extracellular space"/>
    <property type="evidence" value="ECO:0007669"/>
    <property type="project" value="TreeGrafter"/>
</dbReference>
<dbReference type="Gene3D" id="4.10.410.10">
    <property type="entry name" value="Pancreatic trypsin inhibitor Kunitz domain"/>
    <property type="match status" value="2"/>
</dbReference>
<dbReference type="InterPro" id="IPR002223">
    <property type="entry name" value="Kunitz_BPTI"/>
</dbReference>
<accession>A0A8B8DQZ7</accession>
<dbReference type="Proteomes" id="UP000694844">
    <property type="component" value="Chromosome 4"/>
</dbReference>
<dbReference type="InterPro" id="IPR020901">
    <property type="entry name" value="Prtase_inh_Kunz-CS"/>
</dbReference>
<evidence type="ECO:0000313" key="5">
    <source>
        <dbReference type="Proteomes" id="UP000694844"/>
    </source>
</evidence>
<evidence type="ECO:0000259" key="4">
    <source>
        <dbReference type="PROSITE" id="PS50279"/>
    </source>
</evidence>
<evidence type="ECO:0000256" key="3">
    <source>
        <dbReference type="SAM" id="SignalP"/>
    </source>
</evidence>
<feature type="domain" description="BPTI/Kunitz inhibitor" evidence="4">
    <location>
        <begin position="29"/>
        <end position="79"/>
    </location>
</feature>
<dbReference type="RefSeq" id="XP_022330245.1">
    <property type="nucleotide sequence ID" value="XM_022474537.1"/>
</dbReference>
<keyword evidence="5" id="KW-1185">Reference proteome</keyword>
<dbReference type="KEGG" id="cvn:111128731"/>
<organism evidence="5 6">
    <name type="scientific">Crassostrea virginica</name>
    <name type="common">Eastern oyster</name>
    <dbReference type="NCBI Taxonomy" id="6565"/>
    <lineage>
        <taxon>Eukaryota</taxon>
        <taxon>Metazoa</taxon>
        <taxon>Spiralia</taxon>
        <taxon>Lophotrochozoa</taxon>
        <taxon>Mollusca</taxon>
        <taxon>Bivalvia</taxon>
        <taxon>Autobranchia</taxon>
        <taxon>Pteriomorphia</taxon>
        <taxon>Ostreida</taxon>
        <taxon>Ostreoidea</taxon>
        <taxon>Ostreidae</taxon>
        <taxon>Crassostrea</taxon>
    </lineage>
</organism>
<feature type="compositionally biased region" description="Gly residues" evidence="2">
    <location>
        <begin position="349"/>
        <end position="360"/>
    </location>
</feature>
<dbReference type="SUPFAM" id="SSF57362">
    <property type="entry name" value="BPTI-like"/>
    <property type="match status" value="2"/>
</dbReference>
<feature type="domain" description="BPTI/Kunitz inhibitor" evidence="4">
    <location>
        <begin position="81"/>
        <end position="131"/>
    </location>
</feature>
<dbReference type="PANTHER" id="PTHR10083">
    <property type="entry name" value="KUNITZ-TYPE PROTEASE INHIBITOR-RELATED"/>
    <property type="match status" value="1"/>
</dbReference>
<evidence type="ECO:0000256" key="2">
    <source>
        <dbReference type="SAM" id="MobiDB-lite"/>
    </source>
</evidence>
<dbReference type="CDD" id="cd00109">
    <property type="entry name" value="Kunitz-type"/>
    <property type="match status" value="2"/>
</dbReference>
<name>A0A8B8DQZ7_CRAVI</name>
<dbReference type="GO" id="GO:0004867">
    <property type="term" value="F:serine-type endopeptidase inhibitor activity"/>
    <property type="evidence" value="ECO:0007669"/>
    <property type="project" value="InterPro"/>
</dbReference>
<feature type="signal peptide" evidence="3">
    <location>
        <begin position="1"/>
        <end position="19"/>
    </location>
</feature>
<sequence>MNKMQSVLWLATLCVAVYSADNWTPPPVCLLPKQRGPCSAEMENFFYNPISGRCDRFMFSGCGGNENRFRTEESCTTHCVCHIPPEAGPCRSSIEKWFYNPTTGCCEQFTYGGCQGNGNNFQTYEECRASCVGSAPGMVKPRGSNWGSGSVIQFETNNFYNPNRYGNKFAGSKSVWLHGDRMSVMGGTPQASKIIRYITPEITKKDHWHFVANQGTKDFPQQLGGRFEISGVSSSSQMQPVGGSRMVLSGSSSVPVGTSGGQFSSVIGSSGGSGLSGSIPMGGSRISMSGSRSIPVGGSASGTFSRLGTSSGSLSGFGGQPMGGGKLVLSGSRTGPTGAGGQMSSMFGTSGGQTSGGLGGSSLRLSGQSTGGMTNDDGGSFISAQSGARHPMQSGFGGGMTNALSRGQGGQTGGGFLSRSNLLSKDNLSPGANSGRLSLTFPVEPSGGLGNALLGGGGGRQDVIGGGLNGGGGNFMSAKSNAWHPAALKRK</sequence>
<dbReference type="Pfam" id="PF00014">
    <property type="entry name" value="Kunitz_BPTI"/>
    <property type="match status" value="2"/>
</dbReference>
<dbReference type="PROSITE" id="PS50279">
    <property type="entry name" value="BPTI_KUNITZ_2"/>
    <property type="match status" value="2"/>
</dbReference>
<dbReference type="PANTHER" id="PTHR10083:SF374">
    <property type="entry name" value="BPTI_KUNITZ INHIBITOR DOMAIN-CONTAINING PROTEIN"/>
    <property type="match status" value="1"/>
</dbReference>
<dbReference type="InterPro" id="IPR036880">
    <property type="entry name" value="Kunitz_BPTI_sf"/>
</dbReference>
<reference evidence="6" key="1">
    <citation type="submission" date="2025-08" db="UniProtKB">
        <authorList>
            <consortium name="RefSeq"/>
        </authorList>
    </citation>
    <scope>IDENTIFICATION</scope>
    <source>
        <tissue evidence="6">Whole sample</tissue>
    </source>
</reference>
<dbReference type="PRINTS" id="PR00759">
    <property type="entry name" value="BASICPTASE"/>
</dbReference>
<dbReference type="PROSITE" id="PS00280">
    <property type="entry name" value="BPTI_KUNITZ_1"/>
    <property type="match status" value="1"/>
</dbReference>
<feature type="chain" id="PRO_5034665734" evidence="3">
    <location>
        <begin position="20"/>
        <end position="491"/>
    </location>
</feature>
<dbReference type="SMART" id="SM00131">
    <property type="entry name" value="KU"/>
    <property type="match status" value="2"/>
</dbReference>
<dbReference type="GeneID" id="111128731"/>
<gene>
    <name evidence="6" type="primary">LOC111128731</name>
</gene>
<evidence type="ECO:0000256" key="1">
    <source>
        <dbReference type="ARBA" id="ARBA00023157"/>
    </source>
</evidence>
<feature type="compositionally biased region" description="Gly residues" evidence="2">
    <location>
        <begin position="407"/>
        <end position="416"/>
    </location>
</feature>
<dbReference type="OrthoDB" id="4473401at2759"/>
<feature type="region of interest" description="Disordered" evidence="2">
    <location>
        <begin position="334"/>
        <end position="422"/>
    </location>
</feature>
<dbReference type="InterPro" id="IPR050098">
    <property type="entry name" value="TFPI/VKTCI-like"/>
</dbReference>
<proteinExistence type="predicted"/>
<protein>
    <submittedName>
        <fullName evidence="6">Uncharacterized transmembrane protein DDB_G0289901-like</fullName>
    </submittedName>
</protein>